<protein>
    <submittedName>
        <fullName evidence="1">Uncharacterized protein</fullName>
    </submittedName>
</protein>
<accession>A0A8S1RVY0</accession>
<name>A0A8S1RVY0_PAROT</name>
<dbReference type="OrthoDB" id="307253at2759"/>
<evidence type="ECO:0000313" key="1">
    <source>
        <dbReference type="EMBL" id="CAD8133151.1"/>
    </source>
</evidence>
<dbReference type="EMBL" id="CAJJDP010000003">
    <property type="protein sequence ID" value="CAD8133151.1"/>
    <property type="molecule type" value="Genomic_DNA"/>
</dbReference>
<proteinExistence type="predicted"/>
<dbReference type="Proteomes" id="UP000683925">
    <property type="component" value="Unassembled WGS sequence"/>
</dbReference>
<organism evidence="1 2">
    <name type="scientific">Paramecium octaurelia</name>
    <dbReference type="NCBI Taxonomy" id="43137"/>
    <lineage>
        <taxon>Eukaryota</taxon>
        <taxon>Sar</taxon>
        <taxon>Alveolata</taxon>
        <taxon>Ciliophora</taxon>
        <taxon>Intramacronucleata</taxon>
        <taxon>Oligohymenophorea</taxon>
        <taxon>Peniculida</taxon>
        <taxon>Parameciidae</taxon>
        <taxon>Paramecium</taxon>
    </lineage>
</organism>
<dbReference type="AlphaFoldDB" id="A0A8S1RVY0"/>
<dbReference type="OMA" id="QANIENG"/>
<reference evidence="1" key="1">
    <citation type="submission" date="2021-01" db="EMBL/GenBank/DDBJ databases">
        <authorList>
            <consortium name="Genoscope - CEA"/>
            <person name="William W."/>
        </authorList>
    </citation>
    <scope>NUCLEOTIDE SEQUENCE</scope>
</reference>
<evidence type="ECO:0000313" key="2">
    <source>
        <dbReference type="Proteomes" id="UP000683925"/>
    </source>
</evidence>
<gene>
    <name evidence="1" type="ORF">POCTA_138.1.T0040311</name>
</gene>
<sequence>MFSDPQFHPLKKLVYTKLNIQETERIDISSILDAYVHKYHGHSLLRDDVFLMLAISIIIKKRMKKLKQQILEAKESIFNDNNNNNNKNQNLVTPIAKKRKVQKQRREQIVVDNQLIKLPNYFSQTQNSQLAKEESILLPGSQQTSFHSQQQMMQIEEEGIAPEQIFVPDYRDLLKNQGLMQQLHQQDDNIFQTEVKQANIENGVVYNLYQQMLEQLHISIDAESVCNEECETKQNTRKKIKVQMDQGIRKQKIQNYKSQFYELEDEESHLLQKLESYLINEYKIQHQDQLVNQDEMLQQIFSCLNDSSYQNQLLSMVSIMNPEEIYLNQSCESNNKSNVSVKSVLRSRNLSEDSIKSLKRIHFVEEQHLEEIQEEMSNHYNTSMSLFQEKSSYDKAVQFYHILCDAQSLTNVKITQLNVEKFGPIIQQMSANQIITTKEKENLKNIIINHDSKFVQTLDTIYKSQEEEKFEKIVAEIKLYIKSMRQRKPKYFKNKQMRVITDETDKNIYDDIIAEVSSDSDSMS</sequence>
<keyword evidence="2" id="KW-1185">Reference proteome</keyword>
<comment type="caution">
    <text evidence="1">The sequence shown here is derived from an EMBL/GenBank/DDBJ whole genome shotgun (WGS) entry which is preliminary data.</text>
</comment>